<accession>A0A812ZYP4</accession>
<protein>
    <submittedName>
        <fullName evidence="9">Tis11 protein</fullName>
    </submittedName>
</protein>
<name>A0A812ZYP4_9DINO</name>
<dbReference type="SUPFAM" id="SSF57850">
    <property type="entry name" value="RING/U-box"/>
    <property type="match status" value="1"/>
</dbReference>
<reference evidence="9" key="1">
    <citation type="submission" date="2021-02" db="EMBL/GenBank/DDBJ databases">
        <authorList>
            <person name="Dougan E. K."/>
            <person name="Rhodes N."/>
            <person name="Thang M."/>
            <person name="Chan C."/>
        </authorList>
    </citation>
    <scope>NUCLEOTIDE SEQUENCE</scope>
</reference>
<evidence type="ECO:0000256" key="3">
    <source>
        <dbReference type="ARBA" id="ARBA00022771"/>
    </source>
</evidence>
<feature type="zinc finger region" description="C3H1-type" evidence="5">
    <location>
        <begin position="316"/>
        <end position="344"/>
    </location>
</feature>
<feature type="zinc finger region" description="C3H1-type" evidence="5">
    <location>
        <begin position="274"/>
        <end position="301"/>
    </location>
</feature>
<dbReference type="AlphaFoldDB" id="A0A812ZYP4"/>
<dbReference type="OrthoDB" id="415459at2759"/>
<evidence type="ECO:0000256" key="2">
    <source>
        <dbReference type="ARBA" id="ARBA00022737"/>
    </source>
</evidence>
<evidence type="ECO:0000256" key="4">
    <source>
        <dbReference type="ARBA" id="ARBA00022833"/>
    </source>
</evidence>
<comment type="caution">
    <text evidence="9">The sequence shown here is derived from an EMBL/GenBank/DDBJ whole genome shotgun (WGS) entry which is preliminary data.</text>
</comment>
<proteinExistence type="predicted"/>
<keyword evidence="4 5" id="KW-0862">Zinc</keyword>
<evidence type="ECO:0000313" key="10">
    <source>
        <dbReference type="Proteomes" id="UP000601435"/>
    </source>
</evidence>
<evidence type="ECO:0000256" key="6">
    <source>
        <dbReference type="SAM" id="MobiDB-lite"/>
    </source>
</evidence>
<feature type="compositionally biased region" description="Basic and acidic residues" evidence="6">
    <location>
        <begin position="204"/>
        <end position="221"/>
    </location>
</feature>
<dbReference type="Gene3D" id="3.30.40.10">
    <property type="entry name" value="Zinc/RING finger domain, C3HC4 (zinc finger)"/>
    <property type="match status" value="1"/>
</dbReference>
<dbReference type="Pfam" id="PF00097">
    <property type="entry name" value="zf-C3HC4"/>
    <property type="match status" value="1"/>
</dbReference>
<dbReference type="PROSITE" id="PS50103">
    <property type="entry name" value="ZF_C3H1"/>
    <property type="match status" value="3"/>
</dbReference>
<dbReference type="Proteomes" id="UP000601435">
    <property type="component" value="Unassembled WGS sequence"/>
</dbReference>
<feature type="domain" description="RING-type" evidence="7">
    <location>
        <begin position="27"/>
        <end position="72"/>
    </location>
</feature>
<dbReference type="InterPro" id="IPR018957">
    <property type="entry name" value="Znf_C3HC4_RING-type"/>
</dbReference>
<dbReference type="GO" id="GO:0008270">
    <property type="term" value="F:zinc ion binding"/>
    <property type="evidence" value="ECO:0007669"/>
    <property type="project" value="UniProtKB-KW"/>
</dbReference>
<keyword evidence="10" id="KW-1185">Reference proteome</keyword>
<sequence length="354" mass="39385">MLDLWKWPTPVGCPEGEGGQVAEASKICTEVMHQPVVTCCSHLFCGPCFSQWVEYQRDGAEKPLPSVPCPACMRPLKREDVKALEPEGSGSILWRLYSTQKVRCANHLEHGGACVWVGPLLEYKEHMHKCVDGAAAFIKARLEPMPVTLFCSSIATEPSKDISKSCSKSNPPNPQARNMTDLAGRKVVEARIGAGPDDLQPAKQAEKAPKHAKEAQTKWQEDAQTESAKLAPPAVTKVVLCRQFERLGTCRLGAKCTFAHGKEELQTQPNCKGLRKTMLCRHFQQGHCWRGESCMFAHGEEELRDKKVYLPPEVLLRKSQLCRHFMGTGVCWFGDSCNFAHGEDDLQTVSKLRQ</sequence>
<dbReference type="InterPro" id="IPR036855">
    <property type="entry name" value="Znf_CCCH_sf"/>
</dbReference>
<dbReference type="EMBL" id="CAJNJA010050371">
    <property type="protein sequence ID" value="CAE7841068.1"/>
    <property type="molecule type" value="Genomic_DNA"/>
</dbReference>
<dbReference type="PROSITE" id="PS50089">
    <property type="entry name" value="ZF_RING_2"/>
    <property type="match status" value="1"/>
</dbReference>
<evidence type="ECO:0000313" key="9">
    <source>
        <dbReference type="EMBL" id="CAE7841068.1"/>
    </source>
</evidence>
<dbReference type="GO" id="GO:0003729">
    <property type="term" value="F:mRNA binding"/>
    <property type="evidence" value="ECO:0007669"/>
    <property type="project" value="InterPro"/>
</dbReference>
<evidence type="ECO:0000259" key="7">
    <source>
        <dbReference type="PROSITE" id="PS50089"/>
    </source>
</evidence>
<dbReference type="Gene3D" id="4.10.1000.10">
    <property type="entry name" value="Zinc finger, CCCH-type"/>
    <property type="match status" value="3"/>
</dbReference>
<evidence type="ECO:0000256" key="5">
    <source>
        <dbReference type="PROSITE-ProRule" id="PRU00723"/>
    </source>
</evidence>
<feature type="domain" description="C3H1-type" evidence="8">
    <location>
        <begin position="316"/>
        <end position="344"/>
    </location>
</feature>
<evidence type="ECO:0000259" key="8">
    <source>
        <dbReference type="PROSITE" id="PS50103"/>
    </source>
</evidence>
<gene>
    <name evidence="9" type="primary">Tis11</name>
    <name evidence="9" type="ORF">SNEC2469_LOCUS25497</name>
</gene>
<keyword evidence="3 5" id="KW-0863">Zinc-finger</keyword>
<dbReference type="SMART" id="SM00356">
    <property type="entry name" value="ZnF_C3H1"/>
    <property type="match status" value="3"/>
</dbReference>
<dbReference type="InterPro" id="IPR045877">
    <property type="entry name" value="ZFP36-like"/>
</dbReference>
<organism evidence="9 10">
    <name type="scientific">Symbiodinium necroappetens</name>
    <dbReference type="NCBI Taxonomy" id="1628268"/>
    <lineage>
        <taxon>Eukaryota</taxon>
        <taxon>Sar</taxon>
        <taxon>Alveolata</taxon>
        <taxon>Dinophyceae</taxon>
        <taxon>Suessiales</taxon>
        <taxon>Symbiodiniaceae</taxon>
        <taxon>Symbiodinium</taxon>
    </lineage>
</organism>
<dbReference type="InterPro" id="IPR000571">
    <property type="entry name" value="Znf_CCCH"/>
</dbReference>
<keyword evidence="1 5" id="KW-0479">Metal-binding</keyword>
<keyword evidence="2" id="KW-0677">Repeat</keyword>
<evidence type="ECO:0000256" key="1">
    <source>
        <dbReference type="ARBA" id="ARBA00022723"/>
    </source>
</evidence>
<feature type="region of interest" description="Disordered" evidence="6">
    <location>
        <begin position="194"/>
        <end position="228"/>
    </location>
</feature>
<dbReference type="Pfam" id="PF00642">
    <property type="entry name" value="zf-CCCH"/>
    <property type="match status" value="3"/>
</dbReference>
<feature type="domain" description="C3H1-type" evidence="8">
    <location>
        <begin position="236"/>
        <end position="263"/>
    </location>
</feature>
<feature type="zinc finger region" description="C3H1-type" evidence="5">
    <location>
        <begin position="236"/>
        <end position="263"/>
    </location>
</feature>
<dbReference type="InterPro" id="IPR013083">
    <property type="entry name" value="Znf_RING/FYVE/PHD"/>
</dbReference>
<dbReference type="PANTHER" id="PTHR12547:SF18">
    <property type="entry name" value="PROTEIN TIS11"/>
    <property type="match status" value="1"/>
</dbReference>
<dbReference type="InterPro" id="IPR001841">
    <property type="entry name" value="Znf_RING"/>
</dbReference>
<dbReference type="PANTHER" id="PTHR12547">
    <property type="entry name" value="CCCH ZINC FINGER/TIS11-RELATED"/>
    <property type="match status" value="1"/>
</dbReference>
<dbReference type="SUPFAM" id="SSF90229">
    <property type="entry name" value="CCCH zinc finger"/>
    <property type="match status" value="3"/>
</dbReference>
<feature type="domain" description="C3H1-type" evidence="8">
    <location>
        <begin position="274"/>
        <end position="301"/>
    </location>
</feature>